<dbReference type="InterPro" id="IPR004919">
    <property type="entry name" value="GmrSD_N"/>
</dbReference>
<comment type="caution">
    <text evidence="2">The sequence shown here is derived from an EMBL/GenBank/DDBJ whole genome shotgun (WGS) entry which is preliminary data.</text>
</comment>
<dbReference type="PANTHER" id="PTHR35149">
    <property type="entry name" value="SLL5132 PROTEIN"/>
    <property type="match status" value="1"/>
</dbReference>
<protein>
    <recommendedName>
        <fullName evidence="1">GmrSD restriction endonucleases N-terminal domain-containing protein</fullName>
    </recommendedName>
</protein>
<evidence type="ECO:0000259" key="1">
    <source>
        <dbReference type="Pfam" id="PF03235"/>
    </source>
</evidence>
<evidence type="ECO:0000313" key="2">
    <source>
        <dbReference type="EMBL" id="GAI76312.1"/>
    </source>
</evidence>
<sequence>GKLVPPRPSMVDAYLYFYNMIERFFSDTDDEDEILSEQQSSQELLRERANILFETVMRYIQLVEIQLDSEDDPQVIFETLNARGVPLEPSDLIRNFIFLYAGRRDKDVDTLYNQWWKDYDELSSSTGKFWKEKERQGRFYRSRLDLFFFHYLTYRVGHEIKMSHMYQDFKEWWNSTEQRPVEAELEAAKISSQVFHSFLVADDDYPLGVLAQRLRILDTTTVYPFLLWLCEHRDKIRPDEFDGILADIESYIVRLSL</sequence>
<feature type="non-terminal residue" evidence="2">
    <location>
        <position position="1"/>
    </location>
</feature>
<gene>
    <name evidence="2" type="ORF">S12H4_16142</name>
</gene>
<dbReference type="PANTHER" id="PTHR35149:SF1">
    <property type="entry name" value="DUF5655 DOMAIN-CONTAINING PROTEIN"/>
    <property type="match status" value="1"/>
</dbReference>
<reference evidence="2" key="1">
    <citation type="journal article" date="2014" name="Front. Microbiol.">
        <title>High frequency of phylogenetically diverse reductive dehalogenase-homologous genes in deep subseafloor sedimentary metagenomes.</title>
        <authorList>
            <person name="Kawai M."/>
            <person name="Futagami T."/>
            <person name="Toyoda A."/>
            <person name="Takaki Y."/>
            <person name="Nishi S."/>
            <person name="Hori S."/>
            <person name="Arai W."/>
            <person name="Tsubouchi T."/>
            <person name="Morono Y."/>
            <person name="Uchiyama I."/>
            <person name="Ito T."/>
            <person name="Fujiyama A."/>
            <person name="Inagaki F."/>
            <person name="Takami H."/>
        </authorList>
    </citation>
    <scope>NUCLEOTIDE SEQUENCE</scope>
    <source>
        <strain evidence="2">Expedition CK06-06</strain>
    </source>
</reference>
<feature type="domain" description="GmrSD restriction endonucleases N-terminal" evidence="1">
    <location>
        <begin position="26"/>
        <end position="98"/>
    </location>
</feature>
<accession>X1R6E0</accession>
<dbReference type="EMBL" id="BARW01007792">
    <property type="protein sequence ID" value="GAI76312.1"/>
    <property type="molecule type" value="Genomic_DNA"/>
</dbReference>
<dbReference type="AlphaFoldDB" id="X1R6E0"/>
<dbReference type="Pfam" id="PF03235">
    <property type="entry name" value="GmrSD_N"/>
    <property type="match status" value="1"/>
</dbReference>
<organism evidence="2">
    <name type="scientific">marine sediment metagenome</name>
    <dbReference type="NCBI Taxonomy" id="412755"/>
    <lineage>
        <taxon>unclassified sequences</taxon>
        <taxon>metagenomes</taxon>
        <taxon>ecological metagenomes</taxon>
    </lineage>
</organism>
<proteinExistence type="predicted"/>
<name>X1R6E0_9ZZZZ</name>